<accession>A0A4R4XF04</accession>
<dbReference type="InterPro" id="IPR011032">
    <property type="entry name" value="GroES-like_sf"/>
</dbReference>
<evidence type="ECO:0000256" key="2">
    <source>
        <dbReference type="ARBA" id="ARBA00008072"/>
    </source>
</evidence>
<keyword evidence="5 10" id="KW-0560">Oxidoreductase</keyword>
<dbReference type="InterPro" id="IPR013154">
    <property type="entry name" value="ADH-like_N"/>
</dbReference>
<dbReference type="NCBIfam" id="TIGR02819">
    <property type="entry name" value="fdhA_non_GSH"/>
    <property type="match status" value="1"/>
</dbReference>
<dbReference type="Gene3D" id="3.40.50.720">
    <property type="entry name" value="NAD(P)-binding Rossmann-like Domain"/>
    <property type="match status" value="1"/>
</dbReference>
<keyword evidence="11" id="KW-1185">Reference proteome</keyword>
<dbReference type="OrthoDB" id="241504at2"/>
<dbReference type="InterPro" id="IPR013149">
    <property type="entry name" value="ADH-like_C"/>
</dbReference>
<keyword evidence="4 7" id="KW-0862">Zinc</keyword>
<dbReference type="AlphaFoldDB" id="A0A4R4XF04"/>
<reference evidence="10 11" key="1">
    <citation type="submission" date="2019-02" db="EMBL/GenBank/DDBJ databases">
        <title>Draft genome sequences of novel Actinobacteria.</title>
        <authorList>
            <person name="Sahin N."/>
            <person name="Ay H."/>
            <person name="Saygin H."/>
        </authorList>
    </citation>
    <scope>NUCLEOTIDE SEQUENCE [LARGE SCALE GENOMIC DNA]</scope>
    <source>
        <strain evidence="10 11">16K104</strain>
    </source>
</reference>
<sequence length="404" mass="42378">MPGNRAVIYKGPGDVAVETIDYPSLELKDGPGVNPANVGRQIPHGAILKVVASNICGSDQHMVRGRTTAPSGLALGHEITGEVAEVGRDVEFIKVGDLVSVPFNIACGRCINCKEGKTGVCLNVNPDRPGSAYGYVDMGGWVGGQAEYALVPYADWNLLKFPDKDQALEKIRDLAMLSDIFPTGYHGAVTAGVGTGSTVYVAGAGPVGLAAATAAFLLGAAVVIVADLQKERLEQARSFGCETIDVSEGDPKDQVEQILGVPEVDCAIDAVGFEAHGHGTDAQTERPATVLNTVMDVTRAGGAVGIPGLYVTGDPGAIDEAAKTGSLSIRLGLGWAKSLSFMTGQCPVMRYNRQLMQAILHDRTQIAKNVNATVIPLDEAPQGYNQFDQGAARKYVLDPHGLIK</sequence>
<dbReference type="PANTHER" id="PTHR42813">
    <property type="entry name" value="ZINC-TYPE ALCOHOL DEHYDROGENASE-LIKE"/>
    <property type="match status" value="1"/>
</dbReference>
<dbReference type="InterPro" id="IPR002328">
    <property type="entry name" value="ADH_Zn_CS"/>
</dbReference>
<evidence type="ECO:0000313" key="11">
    <source>
        <dbReference type="Proteomes" id="UP000295172"/>
    </source>
</evidence>
<dbReference type="EC" id="1.2.1.46" evidence="10"/>
<dbReference type="InterPro" id="IPR036291">
    <property type="entry name" value="NAD(P)-bd_dom_sf"/>
</dbReference>
<dbReference type="PANTHER" id="PTHR42813:SF3">
    <property type="entry name" value="GLUTATHIONE-INDEPENDENT FORMALDEHYDE DEHYDROGENASE"/>
    <property type="match status" value="1"/>
</dbReference>
<evidence type="ECO:0000259" key="8">
    <source>
        <dbReference type="Pfam" id="PF00107"/>
    </source>
</evidence>
<dbReference type="GO" id="GO:0018467">
    <property type="term" value="F:formaldehyde dehydrogenase (NAD+) activity"/>
    <property type="evidence" value="ECO:0007669"/>
    <property type="project" value="UniProtKB-EC"/>
</dbReference>
<organism evidence="10 11">
    <name type="scientific">Kribbella turkmenica</name>
    <dbReference type="NCBI Taxonomy" id="2530375"/>
    <lineage>
        <taxon>Bacteria</taxon>
        <taxon>Bacillati</taxon>
        <taxon>Actinomycetota</taxon>
        <taxon>Actinomycetes</taxon>
        <taxon>Propionibacteriales</taxon>
        <taxon>Kribbellaceae</taxon>
        <taxon>Kribbella</taxon>
    </lineage>
</organism>
<evidence type="ECO:0000256" key="7">
    <source>
        <dbReference type="RuleBase" id="RU361277"/>
    </source>
</evidence>
<evidence type="ECO:0000256" key="4">
    <source>
        <dbReference type="ARBA" id="ARBA00022833"/>
    </source>
</evidence>
<evidence type="ECO:0000259" key="9">
    <source>
        <dbReference type="Pfam" id="PF08240"/>
    </source>
</evidence>
<dbReference type="SUPFAM" id="SSF50129">
    <property type="entry name" value="GroES-like"/>
    <property type="match status" value="1"/>
</dbReference>
<evidence type="ECO:0000256" key="1">
    <source>
        <dbReference type="ARBA" id="ARBA00001947"/>
    </source>
</evidence>
<evidence type="ECO:0000313" key="10">
    <source>
        <dbReference type="EMBL" id="TDD29109.1"/>
    </source>
</evidence>
<keyword evidence="3 7" id="KW-0479">Metal-binding</keyword>
<gene>
    <name evidence="10" type="primary">fdhA</name>
    <name evidence="10" type="ORF">E1218_05090</name>
</gene>
<dbReference type="InterPro" id="IPR014184">
    <property type="entry name" value="HCHO_DH_non_GSH"/>
</dbReference>
<proteinExistence type="inferred from homology"/>
<name>A0A4R4XF04_9ACTN</name>
<evidence type="ECO:0000256" key="6">
    <source>
        <dbReference type="ARBA" id="ARBA00023027"/>
    </source>
</evidence>
<evidence type="ECO:0000256" key="5">
    <source>
        <dbReference type="ARBA" id="ARBA00023002"/>
    </source>
</evidence>
<dbReference type="Proteomes" id="UP000295172">
    <property type="component" value="Unassembled WGS sequence"/>
</dbReference>
<dbReference type="RefSeq" id="WP_132316742.1">
    <property type="nucleotide sequence ID" value="NZ_SMKR01000014.1"/>
</dbReference>
<dbReference type="PROSITE" id="PS00059">
    <property type="entry name" value="ADH_ZINC"/>
    <property type="match status" value="1"/>
</dbReference>
<dbReference type="SUPFAM" id="SSF51735">
    <property type="entry name" value="NAD(P)-binding Rossmann-fold domains"/>
    <property type="match status" value="1"/>
</dbReference>
<dbReference type="Pfam" id="PF00107">
    <property type="entry name" value="ADH_zinc_N"/>
    <property type="match status" value="1"/>
</dbReference>
<keyword evidence="6" id="KW-0520">NAD</keyword>
<dbReference type="EMBL" id="SMKR01000014">
    <property type="protein sequence ID" value="TDD29109.1"/>
    <property type="molecule type" value="Genomic_DNA"/>
</dbReference>
<dbReference type="CDD" id="cd08282">
    <property type="entry name" value="PFDH_like"/>
    <property type="match status" value="1"/>
</dbReference>
<comment type="cofactor">
    <cofactor evidence="1 7">
        <name>Zn(2+)</name>
        <dbReference type="ChEBI" id="CHEBI:29105"/>
    </cofactor>
</comment>
<protein>
    <submittedName>
        <fullName evidence="10">Formaldehyde dehydrogenase, glutathione-independent</fullName>
        <ecNumber evidence="10">1.2.1.46</ecNumber>
    </submittedName>
</protein>
<dbReference type="Gene3D" id="3.90.180.10">
    <property type="entry name" value="Medium-chain alcohol dehydrogenases, catalytic domain"/>
    <property type="match status" value="1"/>
</dbReference>
<dbReference type="Pfam" id="PF08240">
    <property type="entry name" value="ADH_N"/>
    <property type="match status" value="1"/>
</dbReference>
<feature type="domain" description="Alcohol dehydrogenase-like N-terminal" evidence="9">
    <location>
        <begin position="44"/>
        <end position="162"/>
    </location>
</feature>
<comment type="caution">
    <text evidence="10">The sequence shown here is derived from an EMBL/GenBank/DDBJ whole genome shotgun (WGS) entry which is preliminary data.</text>
</comment>
<feature type="domain" description="Alcohol dehydrogenase-like C-terminal" evidence="8">
    <location>
        <begin position="206"/>
        <end position="272"/>
    </location>
</feature>
<comment type="similarity">
    <text evidence="2 7">Belongs to the zinc-containing alcohol dehydrogenase family.</text>
</comment>
<evidence type="ECO:0000256" key="3">
    <source>
        <dbReference type="ARBA" id="ARBA00022723"/>
    </source>
</evidence>
<dbReference type="GO" id="GO:0008270">
    <property type="term" value="F:zinc ion binding"/>
    <property type="evidence" value="ECO:0007669"/>
    <property type="project" value="InterPro"/>
</dbReference>